<dbReference type="PANTHER" id="PTHR43167:SF1">
    <property type="entry name" value="PUTATIVE (AFU_ORTHOLOGUE AFUA_6G01830)-RELATED"/>
    <property type="match status" value="1"/>
</dbReference>
<protein>
    <submittedName>
        <fullName evidence="1">O-methyltransferase</fullName>
    </submittedName>
</protein>
<name>S3BST3_OPHP1</name>
<reference evidence="1 2" key="1">
    <citation type="journal article" date="2013" name="BMC Genomics">
        <title>The genome and transcriptome of the pine saprophyte Ophiostoma piceae, and a comparison with the bark beetle-associated pine pathogen Grosmannia clavigera.</title>
        <authorList>
            <person name="Haridas S."/>
            <person name="Wang Y."/>
            <person name="Lim L."/>
            <person name="Massoumi Alamouti S."/>
            <person name="Jackman S."/>
            <person name="Docking R."/>
            <person name="Robertson G."/>
            <person name="Birol I."/>
            <person name="Bohlmann J."/>
            <person name="Breuil C."/>
        </authorList>
    </citation>
    <scope>NUCLEOTIDE SEQUENCE [LARGE SCALE GENOMIC DNA]</scope>
    <source>
        <strain evidence="1 2">UAMH 11346</strain>
    </source>
</reference>
<dbReference type="AlphaFoldDB" id="S3BST3"/>
<evidence type="ECO:0000313" key="1">
    <source>
        <dbReference type="EMBL" id="EPE02476.1"/>
    </source>
</evidence>
<dbReference type="EMBL" id="KE148178">
    <property type="protein sequence ID" value="EPE02476.1"/>
    <property type="molecule type" value="Genomic_DNA"/>
</dbReference>
<evidence type="ECO:0000313" key="2">
    <source>
        <dbReference type="Proteomes" id="UP000016923"/>
    </source>
</evidence>
<proteinExistence type="predicted"/>
<dbReference type="Pfam" id="PF13578">
    <property type="entry name" value="Methyltransf_24"/>
    <property type="match status" value="1"/>
</dbReference>
<dbReference type="GO" id="GO:0008168">
    <property type="term" value="F:methyltransferase activity"/>
    <property type="evidence" value="ECO:0007669"/>
    <property type="project" value="UniProtKB-KW"/>
</dbReference>
<dbReference type="InterPro" id="IPR029063">
    <property type="entry name" value="SAM-dependent_MTases_sf"/>
</dbReference>
<dbReference type="STRING" id="1262450.S3BST3"/>
<dbReference type="Gene3D" id="3.40.50.150">
    <property type="entry name" value="Vaccinia Virus protein VP39"/>
    <property type="match status" value="1"/>
</dbReference>
<dbReference type="VEuPathDB" id="FungiDB:F503_06769"/>
<dbReference type="SUPFAM" id="SSF53335">
    <property type="entry name" value="S-adenosyl-L-methionine-dependent methyltransferases"/>
    <property type="match status" value="1"/>
</dbReference>
<gene>
    <name evidence="1" type="ORF">F503_06769</name>
</gene>
<dbReference type="PANTHER" id="PTHR43167">
    <property type="entry name" value="PUTATIVE (AFU_ORTHOLOGUE AFUA_6G01830)-RELATED"/>
    <property type="match status" value="1"/>
</dbReference>
<dbReference type="HOGENOM" id="CLU_067676_7_0_1"/>
<dbReference type="Proteomes" id="UP000016923">
    <property type="component" value="Unassembled WGS sequence"/>
</dbReference>
<accession>S3BST3</accession>
<dbReference type="OrthoDB" id="4863010at2759"/>
<keyword evidence="1" id="KW-0489">Methyltransferase</keyword>
<sequence length="227" mass="24958">MSSPSAVRDAPEHIRDLLVRLHAESKQQEESLTRDDYTNDQSMHDLMRDKFIALNEDKAHYIYQLLRATGATTIVEAGTSFGVSTIYLALAACANAAVASGKTPLVIATEYEPTKAARARENWQQCGSEIVSAIDLREGDLLDTLKINIMDVDFLLLDIWTPLALPTLKLVQPHLRHGALVIADNTVSAAKNYQEFIDYVRAPDSGFIDTVVPFAGGLEVLVYAPSQ</sequence>
<dbReference type="eggNOG" id="ENOG502RZAN">
    <property type="taxonomic scope" value="Eukaryota"/>
</dbReference>
<dbReference type="OMA" id="RSMKARF"/>
<keyword evidence="1" id="KW-0808">Transferase</keyword>
<keyword evidence="2" id="KW-1185">Reference proteome</keyword>
<organism evidence="1 2">
    <name type="scientific">Ophiostoma piceae (strain UAMH 11346)</name>
    <name type="common">Sap stain fungus</name>
    <dbReference type="NCBI Taxonomy" id="1262450"/>
    <lineage>
        <taxon>Eukaryota</taxon>
        <taxon>Fungi</taxon>
        <taxon>Dikarya</taxon>
        <taxon>Ascomycota</taxon>
        <taxon>Pezizomycotina</taxon>
        <taxon>Sordariomycetes</taxon>
        <taxon>Sordariomycetidae</taxon>
        <taxon>Ophiostomatales</taxon>
        <taxon>Ophiostomataceae</taxon>
        <taxon>Ophiostoma</taxon>
    </lineage>
</organism>
<dbReference type="GO" id="GO:0032259">
    <property type="term" value="P:methylation"/>
    <property type="evidence" value="ECO:0007669"/>
    <property type="project" value="UniProtKB-KW"/>
</dbReference>